<evidence type="ECO:0000256" key="7">
    <source>
        <dbReference type="ARBA" id="ARBA00034754"/>
    </source>
</evidence>
<comment type="caution">
    <text evidence="11">The sequence shown here is derived from an EMBL/GenBank/DDBJ whole genome shotgun (WGS) entry which is preliminary data.</text>
</comment>
<dbReference type="GO" id="GO:0006261">
    <property type="term" value="P:DNA-templated DNA replication"/>
    <property type="evidence" value="ECO:0007669"/>
    <property type="project" value="TreeGrafter"/>
</dbReference>
<dbReference type="EMBL" id="VLXZ01000005">
    <property type="protein sequence ID" value="TSB46782.1"/>
    <property type="molecule type" value="Genomic_DNA"/>
</dbReference>
<feature type="domain" description="DNA polymerase III delta N-terminal" evidence="9">
    <location>
        <begin position="19"/>
        <end position="145"/>
    </location>
</feature>
<keyword evidence="12" id="KW-1185">Reference proteome</keyword>
<dbReference type="GO" id="GO:0003887">
    <property type="term" value="F:DNA-directed DNA polymerase activity"/>
    <property type="evidence" value="ECO:0007669"/>
    <property type="project" value="UniProtKB-KW"/>
</dbReference>
<dbReference type="Proteomes" id="UP000318521">
    <property type="component" value="Unassembled WGS sequence"/>
</dbReference>
<evidence type="ECO:0000259" key="9">
    <source>
        <dbReference type="Pfam" id="PF06144"/>
    </source>
</evidence>
<dbReference type="EC" id="2.7.7.7" evidence="1"/>
<dbReference type="Gene3D" id="1.10.8.60">
    <property type="match status" value="1"/>
</dbReference>
<name>A0A553ZZB9_9BACI</name>
<comment type="similarity">
    <text evidence="7">Belongs to the DNA polymerase HolA subunit family.</text>
</comment>
<evidence type="ECO:0000256" key="2">
    <source>
        <dbReference type="ARBA" id="ARBA00017703"/>
    </source>
</evidence>
<dbReference type="InterPro" id="IPR027417">
    <property type="entry name" value="P-loop_NTPase"/>
</dbReference>
<evidence type="ECO:0000313" key="12">
    <source>
        <dbReference type="Proteomes" id="UP000318521"/>
    </source>
</evidence>
<dbReference type="InterPro" id="IPR048466">
    <property type="entry name" value="DNA_pol3_delta-like_C"/>
</dbReference>
<evidence type="ECO:0000256" key="3">
    <source>
        <dbReference type="ARBA" id="ARBA00022679"/>
    </source>
</evidence>
<evidence type="ECO:0000259" key="10">
    <source>
        <dbReference type="Pfam" id="PF21694"/>
    </source>
</evidence>
<dbReference type="InterPro" id="IPR008921">
    <property type="entry name" value="DNA_pol3_clamp-load_cplx_C"/>
</dbReference>
<dbReference type="RefSeq" id="WP_143848675.1">
    <property type="nucleotide sequence ID" value="NZ_VLXZ01000005.1"/>
</dbReference>
<dbReference type="OrthoDB" id="9775929at2"/>
<dbReference type="InterPro" id="IPR005790">
    <property type="entry name" value="DNA_polIII_delta"/>
</dbReference>
<keyword evidence="5" id="KW-0235">DNA replication</keyword>
<dbReference type="Pfam" id="PF06144">
    <property type="entry name" value="DNA_pol3_delta"/>
    <property type="match status" value="1"/>
</dbReference>
<evidence type="ECO:0000256" key="5">
    <source>
        <dbReference type="ARBA" id="ARBA00022705"/>
    </source>
</evidence>
<evidence type="ECO:0000256" key="8">
    <source>
        <dbReference type="ARBA" id="ARBA00049244"/>
    </source>
</evidence>
<sequence length="347" mass="39294">MDYIKQIKNIKKNQVDPVYFIHGTQAFIMEEVINEILGQLLTKEEQDMNVQRFRLADVPLQQIMEEAATLPFFSGKKVVIVQDFYLATSQKAESGGVEHQLESLEAYLKHPVPETTLILVAPYEKLDERKKVTKQLKSLATVVSASELTEQDTVAWIGEQATVLGIDVSIPVRRRLIELAGTHLMQLNSELQKCQLYTGVGGEVTLEVVEQLVAKTLEQSVFDLIDRAMKADISQAITLYKEMIKRKEEPLMILAMLTRQLRIYLHVKELKQRSYSEKQMAGILKLHPYVVKLAAKQVARLDEKRLKASLMAAADTDYAIKTGKQDKEFAVEMFIIKLGSLASERSA</sequence>
<comment type="catalytic activity">
    <reaction evidence="8">
        <text>DNA(n) + a 2'-deoxyribonucleoside 5'-triphosphate = DNA(n+1) + diphosphate</text>
        <dbReference type="Rhea" id="RHEA:22508"/>
        <dbReference type="Rhea" id="RHEA-COMP:17339"/>
        <dbReference type="Rhea" id="RHEA-COMP:17340"/>
        <dbReference type="ChEBI" id="CHEBI:33019"/>
        <dbReference type="ChEBI" id="CHEBI:61560"/>
        <dbReference type="ChEBI" id="CHEBI:173112"/>
        <dbReference type="EC" id="2.7.7.7"/>
    </reaction>
</comment>
<accession>A0A553ZZB9</accession>
<dbReference type="AlphaFoldDB" id="A0A553ZZB9"/>
<evidence type="ECO:0000256" key="4">
    <source>
        <dbReference type="ARBA" id="ARBA00022695"/>
    </source>
</evidence>
<gene>
    <name evidence="11" type="primary">holA</name>
    <name evidence="11" type="ORF">FN960_10590</name>
</gene>
<organism evidence="11 12">
    <name type="scientific">Alkalicoccobacillus porphyridii</name>
    <dbReference type="NCBI Taxonomy" id="2597270"/>
    <lineage>
        <taxon>Bacteria</taxon>
        <taxon>Bacillati</taxon>
        <taxon>Bacillota</taxon>
        <taxon>Bacilli</taxon>
        <taxon>Bacillales</taxon>
        <taxon>Bacillaceae</taxon>
        <taxon>Alkalicoccobacillus</taxon>
    </lineage>
</organism>
<proteinExistence type="inferred from homology"/>
<dbReference type="Gene3D" id="3.40.50.300">
    <property type="entry name" value="P-loop containing nucleotide triphosphate hydrolases"/>
    <property type="match status" value="1"/>
</dbReference>
<protein>
    <recommendedName>
        <fullName evidence="2">DNA polymerase III subunit delta</fullName>
        <ecNumber evidence="1">2.7.7.7</ecNumber>
    </recommendedName>
</protein>
<dbReference type="NCBIfam" id="TIGR01128">
    <property type="entry name" value="holA"/>
    <property type="match status" value="1"/>
</dbReference>
<evidence type="ECO:0000256" key="6">
    <source>
        <dbReference type="ARBA" id="ARBA00022932"/>
    </source>
</evidence>
<keyword evidence="3 11" id="KW-0808">Transferase</keyword>
<dbReference type="Gene3D" id="1.20.272.10">
    <property type="match status" value="1"/>
</dbReference>
<feature type="domain" description="DNA polymerase III delta subunit-like C-terminal" evidence="10">
    <location>
        <begin position="218"/>
        <end position="338"/>
    </location>
</feature>
<dbReference type="PANTHER" id="PTHR34388:SF1">
    <property type="entry name" value="DNA POLYMERASE III SUBUNIT DELTA"/>
    <property type="match status" value="1"/>
</dbReference>
<evidence type="ECO:0000313" key="11">
    <source>
        <dbReference type="EMBL" id="TSB46782.1"/>
    </source>
</evidence>
<reference evidence="11 12" key="1">
    <citation type="submission" date="2019-07" db="EMBL/GenBank/DDBJ databases">
        <authorList>
            <person name="Park Y.J."/>
            <person name="Jeong S.E."/>
            <person name="Jung H.S."/>
        </authorList>
    </citation>
    <scope>NUCLEOTIDE SEQUENCE [LARGE SCALE GENOMIC DNA]</scope>
    <source>
        <strain evidence="12">P16(2019)</strain>
    </source>
</reference>
<dbReference type="Pfam" id="PF21694">
    <property type="entry name" value="DNA_pol3_delta_C"/>
    <property type="match status" value="1"/>
</dbReference>
<evidence type="ECO:0000256" key="1">
    <source>
        <dbReference type="ARBA" id="ARBA00012417"/>
    </source>
</evidence>
<dbReference type="SUPFAM" id="SSF52540">
    <property type="entry name" value="P-loop containing nucleoside triphosphate hydrolases"/>
    <property type="match status" value="1"/>
</dbReference>
<dbReference type="PANTHER" id="PTHR34388">
    <property type="entry name" value="DNA POLYMERASE III SUBUNIT DELTA"/>
    <property type="match status" value="1"/>
</dbReference>
<dbReference type="SUPFAM" id="SSF48019">
    <property type="entry name" value="post-AAA+ oligomerization domain-like"/>
    <property type="match status" value="1"/>
</dbReference>
<dbReference type="InterPro" id="IPR010372">
    <property type="entry name" value="DNA_pol3_delta_N"/>
</dbReference>
<keyword evidence="6" id="KW-0239">DNA-directed DNA polymerase</keyword>
<keyword evidence="4 11" id="KW-0548">Nucleotidyltransferase</keyword>
<dbReference type="GO" id="GO:0003677">
    <property type="term" value="F:DNA binding"/>
    <property type="evidence" value="ECO:0007669"/>
    <property type="project" value="InterPro"/>
</dbReference>
<dbReference type="GO" id="GO:0009360">
    <property type="term" value="C:DNA polymerase III complex"/>
    <property type="evidence" value="ECO:0007669"/>
    <property type="project" value="InterPro"/>
</dbReference>